<gene>
    <name evidence="1" type="ORF">KUCAC02_028271</name>
</gene>
<name>A0ACB9X1K1_CHAAC</name>
<feature type="non-terminal residue" evidence="1">
    <location>
        <position position="1"/>
    </location>
</feature>
<accession>A0ACB9X1K1</accession>
<evidence type="ECO:0000313" key="1">
    <source>
        <dbReference type="EMBL" id="KAI4820287.1"/>
    </source>
</evidence>
<dbReference type="Proteomes" id="UP001057452">
    <property type="component" value="Chromosome 9"/>
</dbReference>
<evidence type="ECO:0000313" key="2">
    <source>
        <dbReference type="Proteomes" id="UP001057452"/>
    </source>
</evidence>
<feature type="non-terminal residue" evidence="1">
    <location>
        <position position="94"/>
    </location>
</feature>
<proteinExistence type="predicted"/>
<sequence length="94" mass="10326">PSLYVNLSFHHFLSHLPQNVGATRHLLETRLCPLCPHSTAQRELVNAFSKGKVFARTSEEGRDGCNLPLIGRVSPSIAFSAALINETGRQREAS</sequence>
<protein>
    <submittedName>
        <fullName evidence="1">Uncharacterized protein</fullName>
    </submittedName>
</protein>
<reference evidence="1" key="1">
    <citation type="submission" date="2022-05" db="EMBL/GenBank/DDBJ databases">
        <title>Chromosome-level genome of Chaenocephalus aceratus.</title>
        <authorList>
            <person name="Park H."/>
        </authorList>
    </citation>
    <scope>NUCLEOTIDE SEQUENCE</scope>
    <source>
        <strain evidence="1">KU_202001</strain>
    </source>
</reference>
<dbReference type="EMBL" id="CM043793">
    <property type="protein sequence ID" value="KAI4820287.1"/>
    <property type="molecule type" value="Genomic_DNA"/>
</dbReference>
<organism evidence="1 2">
    <name type="scientific">Chaenocephalus aceratus</name>
    <name type="common">Blackfin icefish</name>
    <name type="synonym">Chaenichthys aceratus</name>
    <dbReference type="NCBI Taxonomy" id="36190"/>
    <lineage>
        <taxon>Eukaryota</taxon>
        <taxon>Metazoa</taxon>
        <taxon>Chordata</taxon>
        <taxon>Craniata</taxon>
        <taxon>Vertebrata</taxon>
        <taxon>Euteleostomi</taxon>
        <taxon>Actinopterygii</taxon>
        <taxon>Neopterygii</taxon>
        <taxon>Teleostei</taxon>
        <taxon>Neoteleostei</taxon>
        <taxon>Acanthomorphata</taxon>
        <taxon>Eupercaria</taxon>
        <taxon>Perciformes</taxon>
        <taxon>Notothenioidei</taxon>
        <taxon>Channichthyidae</taxon>
        <taxon>Chaenocephalus</taxon>
    </lineage>
</organism>
<comment type="caution">
    <text evidence="1">The sequence shown here is derived from an EMBL/GenBank/DDBJ whole genome shotgun (WGS) entry which is preliminary data.</text>
</comment>
<keyword evidence="2" id="KW-1185">Reference proteome</keyword>